<reference evidence="2" key="1">
    <citation type="submission" date="2023-02" db="EMBL/GenBank/DDBJ databases">
        <title>Gut commensal Christensenella minuta modulates host metabolism via a new class of secondary bile acids.</title>
        <authorList>
            <person name="Liu C."/>
        </authorList>
    </citation>
    <scope>NUCLEOTIDE SEQUENCE</scope>
    <source>
        <strain evidence="2">CA70</strain>
    </source>
</reference>
<evidence type="ECO:0000313" key="2">
    <source>
        <dbReference type="EMBL" id="XCC61248.1"/>
    </source>
</evidence>
<dbReference type="AlphaFoldDB" id="A0AAU8A619"/>
<proteinExistence type="predicted"/>
<dbReference type="Pfam" id="PF01208">
    <property type="entry name" value="URO-D"/>
    <property type="match status" value="1"/>
</dbReference>
<dbReference type="InterPro" id="IPR038071">
    <property type="entry name" value="UROD/MetE-like_sf"/>
</dbReference>
<dbReference type="PANTHER" id="PTHR47099">
    <property type="entry name" value="METHYLCOBAMIDE:COM METHYLTRANSFERASE MTBA"/>
    <property type="match status" value="1"/>
</dbReference>
<gene>
    <name evidence="2" type="ORF">PUP29_06810</name>
</gene>
<dbReference type="PANTHER" id="PTHR47099:SF1">
    <property type="entry name" value="METHYLCOBAMIDE:COM METHYLTRANSFERASE MTBA"/>
    <property type="match status" value="1"/>
</dbReference>
<feature type="domain" description="Uroporphyrinogen decarboxylase (URO-D)" evidence="1">
    <location>
        <begin position="172"/>
        <end position="369"/>
    </location>
</feature>
<evidence type="ECO:0000259" key="1">
    <source>
        <dbReference type="Pfam" id="PF01208"/>
    </source>
</evidence>
<dbReference type="GO" id="GO:0006779">
    <property type="term" value="P:porphyrin-containing compound biosynthetic process"/>
    <property type="evidence" value="ECO:0007669"/>
    <property type="project" value="InterPro"/>
</dbReference>
<dbReference type="Gene3D" id="3.20.20.210">
    <property type="match status" value="1"/>
</dbReference>
<dbReference type="InterPro" id="IPR052024">
    <property type="entry name" value="Methanogen_methyltrans"/>
</dbReference>
<accession>A0AAU8A619</accession>
<dbReference type="RefSeq" id="WP_353422793.1">
    <property type="nucleotide sequence ID" value="NZ_CP117826.1"/>
</dbReference>
<dbReference type="SUPFAM" id="SSF51726">
    <property type="entry name" value="UROD/MetE-like"/>
    <property type="match status" value="1"/>
</dbReference>
<dbReference type="GO" id="GO:0004853">
    <property type="term" value="F:uroporphyrinogen decarboxylase activity"/>
    <property type="evidence" value="ECO:0007669"/>
    <property type="project" value="InterPro"/>
</dbReference>
<organism evidence="2">
    <name type="scientific">Christensenella massiliensis</name>
    <dbReference type="NCBI Taxonomy" id="1805714"/>
    <lineage>
        <taxon>Bacteria</taxon>
        <taxon>Bacillati</taxon>
        <taxon>Bacillota</taxon>
        <taxon>Clostridia</taxon>
        <taxon>Christensenellales</taxon>
        <taxon>Christensenellaceae</taxon>
        <taxon>Christensenella</taxon>
    </lineage>
</organism>
<protein>
    <submittedName>
        <fullName evidence="2">Uroporphyrinogen decarboxylase family protein</fullName>
    </submittedName>
</protein>
<name>A0AAU8A619_9FIRM</name>
<dbReference type="EMBL" id="CP117826">
    <property type="protein sequence ID" value="XCC61248.1"/>
    <property type="molecule type" value="Genomic_DNA"/>
</dbReference>
<dbReference type="InterPro" id="IPR000257">
    <property type="entry name" value="Uroporphyrinogen_deCOase"/>
</dbReference>
<sequence length="388" mass="43653">MNSTKEQKLARIHAAASHREADRIPVGESFWTGFLKKLDAYHGHSIDPYRQFDLDYLMVIPNMDPAIRRFEIQKAGKEDIRIKTGFGATLLRRGDIPMPHYEAFAVTSAAQLKDFAFDPPRDPRRLYGAGDDQINCVGDTLLRSIPCWNARLDSYCDDFPVFGGICEAYEYVWRITGTENALCWMLTEENAFGDFVECVGDFLVGLTEYQISEARGRLAGVCIYGDVAYTNGMLFSPEKWRELFAPVTKRLIDTIHAAGLLAYYHGCGNAYPIFDDLAAMGLDFYNPLEAKAGLDVVELKKEYAGRMAFAGNIDVRALESGNRKQIKKEVLYKLQAGAGGGWMCASDHSISSFVEPQSYEYMVELLREYGSLPLDTERLKAELEALER</sequence>